<feature type="non-terminal residue" evidence="2">
    <location>
        <position position="1"/>
    </location>
</feature>
<organism evidence="2 3">
    <name type="scientific">Allacma fusca</name>
    <dbReference type="NCBI Taxonomy" id="39272"/>
    <lineage>
        <taxon>Eukaryota</taxon>
        <taxon>Metazoa</taxon>
        <taxon>Ecdysozoa</taxon>
        <taxon>Arthropoda</taxon>
        <taxon>Hexapoda</taxon>
        <taxon>Collembola</taxon>
        <taxon>Symphypleona</taxon>
        <taxon>Sminthuridae</taxon>
        <taxon>Allacma</taxon>
    </lineage>
</organism>
<protein>
    <submittedName>
        <fullName evidence="2">Uncharacterized protein</fullName>
    </submittedName>
</protein>
<keyword evidence="3" id="KW-1185">Reference proteome</keyword>
<accession>A0A8J2KDN3</accession>
<dbReference type="Proteomes" id="UP000708208">
    <property type="component" value="Unassembled WGS sequence"/>
</dbReference>
<gene>
    <name evidence="2" type="ORF">AFUS01_LOCUS22647</name>
</gene>
<sequence length="68" mass="7375">MNGSEGQLSCKDRQIRPSEVNTANCPETFSATIDDNTEVGIPSKIGSDTDYSSSMESDVEDKSRETVN</sequence>
<dbReference type="AlphaFoldDB" id="A0A8J2KDN3"/>
<feature type="compositionally biased region" description="Polar residues" evidence="1">
    <location>
        <begin position="19"/>
        <end position="34"/>
    </location>
</feature>
<name>A0A8J2KDN3_9HEXA</name>
<comment type="caution">
    <text evidence="2">The sequence shown here is derived from an EMBL/GenBank/DDBJ whole genome shotgun (WGS) entry which is preliminary data.</text>
</comment>
<feature type="region of interest" description="Disordered" evidence="1">
    <location>
        <begin position="1"/>
        <end position="68"/>
    </location>
</feature>
<reference evidence="2" key="1">
    <citation type="submission" date="2021-06" db="EMBL/GenBank/DDBJ databases">
        <authorList>
            <person name="Hodson N. C."/>
            <person name="Mongue J. A."/>
            <person name="Jaron S. K."/>
        </authorList>
    </citation>
    <scope>NUCLEOTIDE SEQUENCE</scope>
</reference>
<evidence type="ECO:0000313" key="3">
    <source>
        <dbReference type="Proteomes" id="UP000708208"/>
    </source>
</evidence>
<evidence type="ECO:0000256" key="1">
    <source>
        <dbReference type="SAM" id="MobiDB-lite"/>
    </source>
</evidence>
<dbReference type="EMBL" id="CAJVCH010265356">
    <property type="protein sequence ID" value="CAG7734248.1"/>
    <property type="molecule type" value="Genomic_DNA"/>
</dbReference>
<proteinExistence type="predicted"/>
<evidence type="ECO:0000313" key="2">
    <source>
        <dbReference type="EMBL" id="CAG7734248.1"/>
    </source>
</evidence>